<sequence>MIHIGSLSKPVFPGLRLGFLVAPPEVVAEARALRRLIYRHPSALDQRAMAIFLADGHYDGHIRRQQEVFATRWKVLLREIERQLPTCRPTMTSGGSAIWLKLPHGVSPASLQAEALTRGVVVEVGDFHFAEPSPERNFIRLGFAAIATEAIAPGIGRLKEALGVLSC</sequence>
<dbReference type="PANTHER" id="PTHR46577">
    <property type="entry name" value="HTH-TYPE TRANSCRIPTIONAL REGULATORY PROTEIN GABR"/>
    <property type="match status" value="1"/>
</dbReference>
<dbReference type="Pfam" id="PF00155">
    <property type="entry name" value="Aminotran_1_2"/>
    <property type="match status" value="1"/>
</dbReference>
<keyword evidence="3" id="KW-1185">Reference proteome</keyword>
<dbReference type="SUPFAM" id="SSF53383">
    <property type="entry name" value="PLP-dependent transferases"/>
    <property type="match status" value="1"/>
</dbReference>
<evidence type="ECO:0000313" key="3">
    <source>
        <dbReference type="Proteomes" id="UP001164020"/>
    </source>
</evidence>
<dbReference type="InterPro" id="IPR015424">
    <property type="entry name" value="PyrdxlP-dep_Trfase"/>
</dbReference>
<dbReference type="Proteomes" id="UP001164020">
    <property type="component" value="Chromosome"/>
</dbReference>
<dbReference type="EMBL" id="CP114029">
    <property type="protein sequence ID" value="WAP68324.1"/>
    <property type="molecule type" value="Genomic_DNA"/>
</dbReference>
<protein>
    <submittedName>
        <fullName evidence="2">Aminotransferase class I/II-fold pyridoxal phosphate-dependent enzyme</fullName>
    </submittedName>
</protein>
<name>A0ABY7BWU7_9HYPH</name>
<organism evidence="2 3">
    <name type="scientific">Jiella pelagia</name>
    <dbReference type="NCBI Taxonomy" id="2986949"/>
    <lineage>
        <taxon>Bacteria</taxon>
        <taxon>Pseudomonadati</taxon>
        <taxon>Pseudomonadota</taxon>
        <taxon>Alphaproteobacteria</taxon>
        <taxon>Hyphomicrobiales</taxon>
        <taxon>Aurantimonadaceae</taxon>
        <taxon>Jiella</taxon>
    </lineage>
</organism>
<reference evidence="2" key="1">
    <citation type="submission" date="2022-12" db="EMBL/GenBank/DDBJ databases">
        <title>Jiella pelagia sp. nov., isolated from phosphonate enriched culture of Northwest Pacific surface seawater.</title>
        <authorList>
            <person name="Shin D.Y."/>
            <person name="Hwang C.Y."/>
        </authorList>
    </citation>
    <scope>NUCLEOTIDE SEQUENCE</scope>
    <source>
        <strain evidence="2">HL-NP1</strain>
    </source>
</reference>
<evidence type="ECO:0000259" key="1">
    <source>
        <dbReference type="Pfam" id="PF00155"/>
    </source>
</evidence>
<evidence type="ECO:0000313" key="2">
    <source>
        <dbReference type="EMBL" id="WAP68324.1"/>
    </source>
</evidence>
<dbReference type="Gene3D" id="3.40.640.10">
    <property type="entry name" value="Type I PLP-dependent aspartate aminotransferase-like (Major domain)"/>
    <property type="match status" value="1"/>
</dbReference>
<dbReference type="RefSeq" id="WP_268880801.1">
    <property type="nucleotide sequence ID" value="NZ_CP114029.1"/>
</dbReference>
<dbReference type="PANTHER" id="PTHR46577:SF1">
    <property type="entry name" value="HTH-TYPE TRANSCRIPTIONAL REGULATORY PROTEIN GABR"/>
    <property type="match status" value="1"/>
</dbReference>
<accession>A0ABY7BWU7</accession>
<gene>
    <name evidence="2" type="ORF">OH818_23765</name>
</gene>
<dbReference type="InterPro" id="IPR004839">
    <property type="entry name" value="Aminotransferase_I/II_large"/>
</dbReference>
<dbReference type="InterPro" id="IPR015421">
    <property type="entry name" value="PyrdxlP-dep_Trfase_major"/>
</dbReference>
<dbReference type="GO" id="GO:0008483">
    <property type="term" value="F:transaminase activity"/>
    <property type="evidence" value="ECO:0007669"/>
    <property type="project" value="UniProtKB-KW"/>
</dbReference>
<dbReference type="InterPro" id="IPR051446">
    <property type="entry name" value="HTH_trans_reg/aminotransferase"/>
</dbReference>
<keyword evidence="2" id="KW-0808">Transferase</keyword>
<proteinExistence type="predicted"/>
<feature type="domain" description="Aminotransferase class I/classII large" evidence="1">
    <location>
        <begin position="4"/>
        <end position="155"/>
    </location>
</feature>
<keyword evidence="2" id="KW-0032">Aminotransferase</keyword>